<dbReference type="RefSeq" id="WP_084166988.1">
    <property type="nucleotide sequence ID" value="NZ_CAADJA010000002.1"/>
</dbReference>
<dbReference type="InterPro" id="IPR000182">
    <property type="entry name" value="GNAT_dom"/>
</dbReference>
<protein>
    <submittedName>
        <fullName evidence="2">GNAT family N-acetyltransferase</fullName>
    </submittedName>
</protein>
<keyword evidence="3" id="KW-1185">Reference proteome</keyword>
<keyword evidence="2" id="KW-0808">Transferase</keyword>
<organism evidence="2 3">
    <name type="scientific">Budvicia aquatica</name>
    <dbReference type="NCBI Taxonomy" id="82979"/>
    <lineage>
        <taxon>Bacteria</taxon>
        <taxon>Pseudomonadati</taxon>
        <taxon>Pseudomonadota</taxon>
        <taxon>Gammaproteobacteria</taxon>
        <taxon>Enterobacterales</taxon>
        <taxon>Budviciaceae</taxon>
        <taxon>Budvicia</taxon>
    </lineage>
</organism>
<evidence type="ECO:0000259" key="1">
    <source>
        <dbReference type="PROSITE" id="PS51186"/>
    </source>
</evidence>
<accession>A0A2C6DRQ7</accession>
<sequence length="64" mass="7090">MLADLAVDEDYQKQGIGKQLIRETQKRIKDSCRIVLLAAPNANDYYPALGFESNPRGGVLNTPL</sequence>
<dbReference type="OrthoDB" id="9775804at2"/>
<reference evidence="3" key="1">
    <citation type="submission" date="2017-09" db="EMBL/GenBank/DDBJ databases">
        <title>FDA dAtabase for Regulatory Grade micrObial Sequences (FDA-ARGOS): Supporting development and validation of Infectious Disease Dx tests.</title>
        <authorList>
            <person name="Minogue T."/>
            <person name="Wolcott M."/>
            <person name="Wasieloski L."/>
            <person name="Aguilar W."/>
            <person name="Moore D."/>
            <person name="Tallon L."/>
            <person name="Sadzewicz L."/>
            <person name="Ott S."/>
            <person name="Zhao X."/>
            <person name="Nagaraj S."/>
            <person name="Vavikolanu K."/>
            <person name="Aluvathingal J."/>
            <person name="Nadendla S."/>
            <person name="Sichtig H."/>
        </authorList>
    </citation>
    <scope>NUCLEOTIDE SEQUENCE [LARGE SCALE GENOMIC DNA]</scope>
    <source>
        <strain evidence="3">FDAARGOS_387</strain>
    </source>
</reference>
<gene>
    <name evidence="2" type="ORF">CRN84_19575</name>
</gene>
<dbReference type="Gene3D" id="3.40.630.30">
    <property type="match status" value="1"/>
</dbReference>
<dbReference type="AlphaFoldDB" id="A0A2C6DRQ7"/>
<dbReference type="Pfam" id="PF13508">
    <property type="entry name" value="Acetyltransf_7"/>
    <property type="match status" value="1"/>
</dbReference>
<feature type="domain" description="N-acetyltransferase" evidence="1">
    <location>
        <begin position="1"/>
        <end position="64"/>
    </location>
</feature>
<evidence type="ECO:0000313" key="2">
    <source>
        <dbReference type="EMBL" id="PHI31383.1"/>
    </source>
</evidence>
<comment type="caution">
    <text evidence="2">The sequence shown here is derived from an EMBL/GenBank/DDBJ whole genome shotgun (WGS) entry which is preliminary data.</text>
</comment>
<dbReference type="EMBL" id="PDDX01000001">
    <property type="protein sequence ID" value="PHI31383.1"/>
    <property type="molecule type" value="Genomic_DNA"/>
</dbReference>
<dbReference type="InterPro" id="IPR016181">
    <property type="entry name" value="Acyl_CoA_acyltransferase"/>
</dbReference>
<evidence type="ECO:0000313" key="3">
    <source>
        <dbReference type="Proteomes" id="UP000224974"/>
    </source>
</evidence>
<dbReference type="CDD" id="cd04301">
    <property type="entry name" value="NAT_SF"/>
    <property type="match status" value="1"/>
</dbReference>
<proteinExistence type="predicted"/>
<dbReference type="GO" id="GO:0016747">
    <property type="term" value="F:acyltransferase activity, transferring groups other than amino-acyl groups"/>
    <property type="evidence" value="ECO:0007669"/>
    <property type="project" value="InterPro"/>
</dbReference>
<name>A0A2C6DRQ7_9GAMM</name>
<dbReference type="SUPFAM" id="SSF55729">
    <property type="entry name" value="Acyl-CoA N-acyltransferases (Nat)"/>
    <property type="match status" value="1"/>
</dbReference>
<dbReference type="Proteomes" id="UP000224974">
    <property type="component" value="Unassembled WGS sequence"/>
</dbReference>
<dbReference type="PROSITE" id="PS51186">
    <property type="entry name" value="GNAT"/>
    <property type="match status" value="1"/>
</dbReference>